<keyword evidence="2" id="KW-1185">Reference proteome</keyword>
<dbReference type="Proteomes" id="UP000192923">
    <property type="component" value="Unassembled WGS sequence"/>
</dbReference>
<proteinExistence type="predicted"/>
<protein>
    <submittedName>
        <fullName evidence="1">Uncharacterized protein</fullName>
    </submittedName>
</protein>
<evidence type="ECO:0000313" key="2">
    <source>
        <dbReference type="Proteomes" id="UP000192923"/>
    </source>
</evidence>
<dbReference type="AlphaFoldDB" id="A0A1Y6D3P0"/>
<organism evidence="1 2">
    <name type="scientific">Methylomagnum ishizawai</name>
    <dbReference type="NCBI Taxonomy" id="1760988"/>
    <lineage>
        <taxon>Bacteria</taxon>
        <taxon>Pseudomonadati</taxon>
        <taxon>Pseudomonadota</taxon>
        <taxon>Gammaproteobacteria</taxon>
        <taxon>Methylococcales</taxon>
        <taxon>Methylococcaceae</taxon>
        <taxon>Methylomagnum</taxon>
    </lineage>
</organism>
<evidence type="ECO:0000313" key="1">
    <source>
        <dbReference type="EMBL" id="SMF97040.1"/>
    </source>
</evidence>
<accession>A0A1Y6D3P0</accession>
<gene>
    <name evidence="1" type="ORF">SAMN02949497_4456</name>
</gene>
<reference evidence="1 2" key="1">
    <citation type="submission" date="2016-12" db="EMBL/GenBank/DDBJ databases">
        <authorList>
            <person name="Song W.-J."/>
            <person name="Kurnit D.M."/>
        </authorList>
    </citation>
    <scope>NUCLEOTIDE SEQUENCE [LARGE SCALE GENOMIC DNA]</scope>
    <source>
        <strain evidence="1 2">175</strain>
    </source>
</reference>
<sequence length="52" mass="5378">MDCYMDFLLNELVGMSGLDDAQAAEGVEKLETLGEAASEARAVEAVASGELG</sequence>
<name>A0A1Y6D3P0_9GAMM</name>
<dbReference type="RefSeq" id="WP_176225337.1">
    <property type="nucleotide sequence ID" value="NZ_FXAM01000001.1"/>
</dbReference>
<dbReference type="EMBL" id="FXAM01000001">
    <property type="protein sequence ID" value="SMF97040.1"/>
    <property type="molecule type" value="Genomic_DNA"/>
</dbReference>
<dbReference type="STRING" id="1760988.SAMN02949497_4456"/>